<dbReference type="SUPFAM" id="SSF52343">
    <property type="entry name" value="Ferredoxin reductase-like, C-terminal NADP-linked domain"/>
    <property type="match status" value="1"/>
</dbReference>
<keyword evidence="2" id="KW-0813">Transport</keyword>
<feature type="domain" description="Ferric oxidoreductase" evidence="8">
    <location>
        <begin position="235"/>
        <end position="352"/>
    </location>
</feature>
<organism evidence="9 10">
    <name type="scientific">Aspergillus tanneri</name>
    <dbReference type="NCBI Taxonomy" id="1220188"/>
    <lineage>
        <taxon>Eukaryota</taxon>
        <taxon>Fungi</taxon>
        <taxon>Dikarya</taxon>
        <taxon>Ascomycota</taxon>
        <taxon>Pezizomycotina</taxon>
        <taxon>Eurotiomycetes</taxon>
        <taxon>Eurotiomycetidae</taxon>
        <taxon>Eurotiales</taxon>
        <taxon>Aspergillaceae</taxon>
        <taxon>Aspergillus</taxon>
        <taxon>Aspergillus subgen. Circumdati</taxon>
    </lineage>
</organism>
<dbReference type="GO" id="GO:0006879">
    <property type="term" value="P:intracellular iron ion homeostasis"/>
    <property type="evidence" value="ECO:0007669"/>
    <property type="project" value="TreeGrafter"/>
</dbReference>
<proteinExistence type="predicted"/>
<protein>
    <recommendedName>
        <fullName evidence="8">Ferric oxidoreductase domain-containing protein</fullName>
    </recommendedName>
</protein>
<evidence type="ECO:0000259" key="8">
    <source>
        <dbReference type="Pfam" id="PF01794"/>
    </source>
</evidence>
<accession>A0A4S3JIG2</accession>
<keyword evidence="3 7" id="KW-0812">Transmembrane</keyword>
<dbReference type="InterPro" id="IPR051410">
    <property type="entry name" value="Ferric/Cupric_Reductase"/>
</dbReference>
<keyword evidence="10" id="KW-1185">Reference proteome</keyword>
<dbReference type="PANTHER" id="PTHR32361">
    <property type="entry name" value="FERRIC/CUPRIC REDUCTASE TRANSMEMBRANE COMPONENT"/>
    <property type="match status" value="1"/>
</dbReference>
<comment type="subcellular location">
    <subcellularLocation>
        <location evidence="1">Membrane</location>
        <topology evidence="1">Multi-pass membrane protein</topology>
    </subcellularLocation>
</comment>
<keyword evidence="5" id="KW-0406">Ion transport</keyword>
<dbReference type="PANTHER" id="PTHR32361:SF9">
    <property type="entry name" value="FERRIC REDUCTASE TRANSMEMBRANE COMPONENT 3-RELATED"/>
    <property type="match status" value="1"/>
</dbReference>
<keyword evidence="4 7" id="KW-1133">Transmembrane helix</keyword>
<dbReference type="InterPro" id="IPR039261">
    <property type="entry name" value="FNR_nucleotide-bd"/>
</dbReference>
<comment type="caution">
    <text evidence="9">The sequence shown here is derived from an EMBL/GenBank/DDBJ whole genome shotgun (WGS) entry which is preliminary data.</text>
</comment>
<dbReference type="GO" id="GO:0005886">
    <property type="term" value="C:plasma membrane"/>
    <property type="evidence" value="ECO:0007669"/>
    <property type="project" value="TreeGrafter"/>
</dbReference>
<evidence type="ECO:0000313" key="10">
    <source>
        <dbReference type="Proteomes" id="UP000308092"/>
    </source>
</evidence>
<feature type="transmembrane region" description="Helical" evidence="7">
    <location>
        <begin position="307"/>
        <end position="324"/>
    </location>
</feature>
<feature type="transmembrane region" description="Helical" evidence="7">
    <location>
        <begin position="270"/>
        <end position="292"/>
    </location>
</feature>
<dbReference type="Proteomes" id="UP000308092">
    <property type="component" value="Unassembled WGS sequence"/>
</dbReference>
<dbReference type="Pfam" id="PF01794">
    <property type="entry name" value="Ferric_reduct"/>
    <property type="match status" value="1"/>
</dbReference>
<feature type="transmembrane region" description="Helical" evidence="7">
    <location>
        <begin position="193"/>
        <end position="211"/>
    </location>
</feature>
<gene>
    <name evidence="9" type="ORF">EYZ11_007520</name>
</gene>
<feature type="transmembrane region" description="Helical" evidence="7">
    <location>
        <begin position="336"/>
        <end position="357"/>
    </location>
</feature>
<keyword evidence="6 7" id="KW-0472">Membrane</keyword>
<evidence type="ECO:0000256" key="5">
    <source>
        <dbReference type="ARBA" id="ARBA00023065"/>
    </source>
</evidence>
<dbReference type="GO" id="GO:0000293">
    <property type="term" value="F:ferric-chelate reductase activity"/>
    <property type="evidence" value="ECO:0007669"/>
    <property type="project" value="TreeGrafter"/>
</dbReference>
<name>A0A4S3JIG2_9EURO</name>
<dbReference type="VEuPathDB" id="FungiDB:EYZ11_007520"/>
<evidence type="ECO:0000256" key="4">
    <source>
        <dbReference type="ARBA" id="ARBA00022989"/>
    </source>
</evidence>
<sequence length="658" mass="74022">MSANDHMNMEGMGVVDMGMTWTVEESPDADCYAENDAFLQTLAYCMYSHCPTETNSTLQKFWEMNVVGSEANQPLPKESYQQALWSIRFTPNTTVNSTEILKSASLVPEETYALEYGTLSVFARVERSHQTYGLVLLLTGAGIPIALSLARFIPFPTKWKAKFQSYFILPPLIGNRHNVPFFNTFIMPTRGQALFIAYLIIINIILCAVGFESAHPNAWYDSKPREIVTYVSNRAGVLSFANIGLLLLYSGRNNVLLWLTNWSHSTFLLLHRWVAAICVIEACLHSAIYLQIYTAQGKHSSESKRPYWYWGIIATLAMAILLPASALQVRKRCYELFLGWHIFLSLLSLVGCYLHIFYRYAHQWGYENWIYIALGIWAFERVFRILRMARHGVLTAEVSAVDEEYIKVEIPGIVAHGHVYLYFPTLTWRLWENHPFSVMTDIRCKSSKAESPADSLSPSPIEKDDNAQVGVALAEDDSSSGKFSASMVESMYSRPGLLIYIRTQSGLTRHLRRRSRLPVLVESTYHAVSIPGKETTQAANIIAIAGGVGVTAVTPILLKHSGWHKLFWAVRSKSLVNSMVGSLGEDQFKQLNAVIFHEQRMHISLILEEEVAKCTGPELTVVVCGPSSMADEVRVIVAGLMRSDLSVKLTLVEESFSW</sequence>
<evidence type="ECO:0000256" key="6">
    <source>
        <dbReference type="ARBA" id="ARBA00023136"/>
    </source>
</evidence>
<feature type="transmembrane region" description="Helical" evidence="7">
    <location>
        <begin position="231"/>
        <end position="249"/>
    </location>
</feature>
<dbReference type="CDD" id="cd06186">
    <property type="entry name" value="NOX_Duox_like_FAD_NADP"/>
    <property type="match status" value="1"/>
</dbReference>
<reference evidence="9 10" key="1">
    <citation type="submission" date="2019-03" db="EMBL/GenBank/DDBJ databases">
        <title>The genome sequence of a newly discovered highly antifungal drug resistant Aspergillus species, Aspergillus tanneri NIH 1004.</title>
        <authorList>
            <person name="Mounaud S."/>
            <person name="Singh I."/>
            <person name="Joardar V."/>
            <person name="Pakala S."/>
            <person name="Pakala S."/>
            <person name="Venepally P."/>
            <person name="Hoover J."/>
            <person name="Nierman W."/>
            <person name="Chung J."/>
            <person name="Losada L."/>
        </authorList>
    </citation>
    <scope>NUCLEOTIDE SEQUENCE [LARGE SCALE GENOMIC DNA]</scope>
    <source>
        <strain evidence="9 10">NIH1004</strain>
    </source>
</reference>
<evidence type="ECO:0000256" key="1">
    <source>
        <dbReference type="ARBA" id="ARBA00004141"/>
    </source>
</evidence>
<dbReference type="InterPro" id="IPR013130">
    <property type="entry name" value="Fe3_Rdtase_TM_dom"/>
</dbReference>
<evidence type="ECO:0000313" key="9">
    <source>
        <dbReference type="EMBL" id="THC93011.1"/>
    </source>
</evidence>
<dbReference type="Gene3D" id="3.40.50.80">
    <property type="entry name" value="Nucleotide-binding domain of ferredoxin-NADP reductase (FNR) module"/>
    <property type="match status" value="1"/>
</dbReference>
<dbReference type="STRING" id="1220188.A0A4S3JIG2"/>
<dbReference type="GO" id="GO:0015677">
    <property type="term" value="P:copper ion import"/>
    <property type="evidence" value="ECO:0007669"/>
    <property type="project" value="TreeGrafter"/>
</dbReference>
<feature type="transmembrane region" description="Helical" evidence="7">
    <location>
        <begin position="132"/>
        <end position="153"/>
    </location>
</feature>
<dbReference type="SFLD" id="SFLDG01168">
    <property type="entry name" value="Ferric_reductase_subgroup_(FRE"/>
    <property type="match status" value="1"/>
</dbReference>
<dbReference type="AlphaFoldDB" id="A0A4S3JIG2"/>
<dbReference type="GO" id="GO:0006826">
    <property type="term" value="P:iron ion transport"/>
    <property type="evidence" value="ECO:0007669"/>
    <property type="project" value="TreeGrafter"/>
</dbReference>
<evidence type="ECO:0000256" key="3">
    <source>
        <dbReference type="ARBA" id="ARBA00022692"/>
    </source>
</evidence>
<evidence type="ECO:0000256" key="2">
    <source>
        <dbReference type="ARBA" id="ARBA00022448"/>
    </source>
</evidence>
<dbReference type="SFLD" id="SFLDS00052">
    <property type="entry name" value="Ferric_Reductase_Domain"/>
    <property type="match status" value="1"/>
</dbReference>
<dbReference type="EMBL" id="SOSA01000293">
    <property type="protein sequence ID" value="THC93011.1"/>
    <property type="molecule type" value="Genomic_DNA"/>
</dbReference>
<evidence type="ECO:0000256" key="7">
    <source>
        <dbReference type="SAM" id="Phobius"/>
    </source>
</evidence>